<dbReference type="InterPro" id="IPR004360">
    <property type="entry name" value="Glyas_Fos-R_dOase_dom"/>
</dbReference>
<evidence type="ECO:0000313" key="3">
    <source>
        <dbReference type="Proteomes" id="UP000543030"/>
    </source>
</evidence>
<proteinExistence type="predicted"/>
<keyword evidence="2" id="KW-0456">Lyase</keyword>
<sequence>MSLMNHVSVGTNQFDTATRFYDAVMAALGAKRVMEFPGAVAYGHQVPEFWVQRPYDGKDAGSANGVHFGFNAASKAQVDAFHAAALAAGGTDDGKPGPRVDYGAQYYGAFVRDPDGNKIEAMFWDESAA</sequence>
<protein>
    <submittedName>
        <fullName evidence="2">Catechol 2,3-dioxygenase-like lactoylglutathione lyase family enzyme</fullName>
    </submittedName>
</protein>
<dbReference type="SUPFAM" id="SSF54593">
    <property type="entry name" value="Glyoxalase/Bleomycin resistance protein/Dihydroxybiphenyl dioxygenase"/>
    <property type="match status" value="1"/>
</dbReference>
<dbReference type="GO" id="GO:0051213">
    <property type="term" value="F:dioxygenase activity"/>
    <property type="evidence" value="ECO:0007669"/>
    <property type="project" value="UniProtKB-KW"/>
</dbReference>
<keyword evidence="2" id="KW-0223">Dioxygenase</keyword>
<feature type="domain" description="VOC" evidence="1">
    <location>
        <begin position="3"/>
        <end position="124"/>
    </location>
</feature>
<keyword evidence="2" id="KW-0560">Oxidoreductase</keyword>
<dbReference type="AlphaFoldDB" id="A0A840RG22"/>
<gene>
    <name evidence="2" type="ORF">HNQ50_002198</name>
</gene>
<evidence type="ECO:0000313" key="2">
    <source>
        <dbReference type="EMBL" id="MBB5191468.1"/>
    </source>
</evidence>
<dbReference type="Pfam" id="PF00903">
    <property type="entry name" value="Glyoxalase"/>
    <property type="match status" value="1"/>
</dbReference>
<accession>A0A840RG22</accession>
<comment type="caution">
    <text evidence="2">The sequence shown here is derived from an EMBL/GenBank/DDBJ whole genome shotgun (WGS) entry which is preliminary data.</text>
</comment>
<dbReference type="InterPro" id="IPR037523">
    <property type="entry name" value="VOC_core"/>
</dbReference>
<dbReference type="PROSITE" id="PS51819">
    <property type="entry name" value="VOC"/>
    <property type="match status" value="1"/>
</dbReference>
<evidence type="ECO:0000259" key="1">
    <source>
        <dbReference type="PROSITE" id="PS51819"/>
    </source>
</evidence>
<dbReference type="Proteomes" id="UP000543030">
    <property type="component" value="Unassembled WGS sequence"/>
</dbReference>
<dbReference type="PANTHER" id="PTHR35006:SF4">
    <property type="entry name" value="BLR7706 PROTEIN"/>
    <property type="match status" value="1"/>
</dbReference>
<name>A0A840RG22_9NEIS</name>
<dbReference type="RefSeq" id="WP_184100510.1">
    <property type="nucleotide sequence ID" value="NZ_JACHHN010000004.1"/>
</dbReference>
<dbReference type="CDD" id="cd07262">
    <property type="entry name" value="VOC_like"/>
    <property type="match status" value="1"/>
</dbReference>
<dbReference type="GO" id="GO:0016829">
    <property type="term" value="F:lyase activity"/>
    <property type="evidence" value="ECO:0007669"/>
    <property type="project" value="UniProtKB-KW"/>
</dbReference>
<dbReference type="PANTHER" id="PTHR35006">
    <property type="entry name" value="GLYOXALASE FAMILY PROTEIN (AFU_ORTHOLOGUE AFUA_5G14830)"/>
    <property type="match status" value="1"/>
</dbReference>
<organism evidence="2 3">
    <name type="scientific">Silvimonas terrae</name>
    <dbReference type="NCBI Taxonomy" id="300266"/>
    <lineage>
        <taxon>Bacteria</taxon>
        <taxon>Pseudomonadati</taxon>
        <taxon>Pseudomonadota</taxon>
        <taxon>Betaproteobacteria</taxon>
        <taxon>Neisseriales</taxon>
        <taxon>Chitinibacteraceae</taxon>
        <taxon>Silvimonas</taxon>
    </lineage>
</organism>
<keyword evidence="3" id="KW-1185">Reference proteome</keyword>
<dbReference type="Gene3D" id="3.10.180.10">
    <property type="entry name" value="2,3-Dihydroxybiphenyl 1,2-Dioxygenase, domain 1"/>
    <property type="match status" value="1"/>
</dbReference>
<dbReference type="InterPro" id="IPR029068">
    <property type="entry name" value="Glyas_Bleomycin-R_OHBP_Dase"/>
</dbReference>
<reference evidence="2 3" key="1">
    <citation type="submission" date="2020-08" db="EMBL/GenBank/DDBJ databases">
        <title>Genomic Encyclopedia of Type Strains, Phase IV (KMG-IV): sequencing the most valuable type-strain genomes for metagenomic binning, comparative biology and taxonomic classification.</title>
        <authorList>
            <person name="Goeker M."/>
        </authorList>
    </citation>
    <scope>NUCLEOTIDE SEQUENCE [LARGE SCALE GENOMIC DNA]</scope>
    <source>
        <strain evidence="2 3">DSM 18233</strain>
    </source>
</reference>
<dbReference type="EMBL" id="JACHHN010000004">
    <property type="protein sequence ID" value="MBB5191468.1"/>
    <property type="molecule type" value="Genomic_DNA"/>
</dbReference>